<dbReference type="Pfam" id="PF16264">
    <property type="entry name" value="SatD"/>
    <property type="match status" value="1"/>
</dbReference>
<reference evidence="2" key="1">
    <citation type="submission" date="2009-11" db="EMBL/GenBank/DDBJ databases">
        <title>The complete chromosome of Xylanimonas cellulosilytica DSM 15894.</title>
        <authorList>
            <consortium name="US DOE Joint Genome Institute (JGI-PGF)"/>
            <person name="Lucas S."/>
            <person name="Copeland A."/>
            <person name="Lapidus A."/>
            <person name="Glavina del Rio T."/>
            <person name="Dalin E."/>
            <person name="Tice H."/>
            <person name="Bruce D."/>
            <person name="Goodwin L."/>
            <person name="Pitluck S."/>
            <person name="Kyrpides N."/>
            <person name="Mavromatis K."/>
            <person name="Ivanova N."/>
            <person name="Mikhailova N."/>
            <person name="Foster B."/>
            <person name="Clum A."/>
            <person name="Brettin T."/>
            <person name="Detter J.C."/>
            <person name="Han C."/>
            <person name="Larimer F."/>
            <person name="Land M."/>
            <person name="Hauser L."/>
            <person name="Markowitz V."/>
            <person name="Cheng J.F."/>
            <person name="Hugenholtz P."/>
            <person name="Woyke T."/>
            <person name="Wu D."/>
            <person name="Gehrich-Schroeter G."/>
            <person name="Schneider S."/>
            <person name="Pukall S.R."/>
            <person name="Klenk H.P."/>
            <person name="Eisen J.A."/>
        </authorList>
    </citation>
    <scope>NUCLEOTIDE SEQUENCE [LARGE SCALE GENOMIC DNA]</scope>
    <source>
        <strain evidence="2">DSM 15894 / CECT 5975 / LMG 20990 / XIL07</strain>
    </source>
</reference>
<name>D1BSN4_XYLCX</name>
<dbReference type="OrthoDB" id="5184241at2"/>
<evidence type="ECO:0000313" key="2">
    <source>
        <dbReference type="Proteomes" id="UP000002255"/>
    </source>
</evidence>
<sequence length="210" mass="21370">MIVLTVDQRGSTQGSDRVPHALALVGRAVVDRTGQVLAFDRTVGDELQGVLAPTPDGAGLAVSLTLALLRDGGWSVGIGVGAVVEPLPPTSREASGEAFVHARSAVARAKAQPGTWGVAVEADDEAAAQEVQALLRLLGVVAARRTEPGWEAVDAVTRAGSQKGAAARLGVSVQAVSQRLRSAAWAEESAVHPVITRLLASLAAGVGGAR</sequence>
<accession>D1BSN4</accession>
<dbReference type="STRING" id="446471.Xcel_1703"/>
<dbReference type="HOGENOM" id="CLU_077332_1_1_11"/>
<dbReference type="eggNOG" id="COG2522">
    <property type="taxonomic scope" value="Bacteria"/>
</dbReference>
<protein>
    <recommendedName>
        <fullName evidence="3">DNA-binding protein</fullName>
    </recommendedName>
</protein>
<evidence type="ECO:0000313" key="1">
    <source>
        <dbReference type="EMBL" id="ACZ30726.1"/>
    </source>
</evidence>
<dbReference type="InterPro" id="IPR032580">
    <property type="entry name" value="SatD"/>
</dbReference>
<evidence type="ECO:0008006" key="3">
    <source>
        <dbReference type="Google" id="ProtNLM"/>
    </source>
</evidence>
<organism evidence="1 2">
    <name type="scientific">Xylanimonas cellulosilytica (strain DSM 15894 / JCM 12276 / CECT 5975 / KCTC 9989 / LMG 20990 / NBRC 107835 / XIL07)</name>
    <dbReference type="NCBI Taxonomy" id="446471"/>
    <lineage>
        <taxon>Bacteria</taxon>
        <taxon>Bacillati</taxon>
        <taxon>Actinomycetota</taxon>
        <taxon>Actinomycetes</taxon>
        <taxon>Micrococcales</taxon>
        <taxon>Promicromonosporaceae</taxon>
        <taxon>Xylanimonas</taxon>
    </lineage>
</organism>
<dbReference type="Proteomes" id="UP000002255">
    <property type="component" value="Chromosome"/>
</dbReference>
<proteinExistence type="predicted"/>
<dbReference type="RefSeq" id="WP_012878468.1">
    <property type="nucleotide sequence ID" value="NC_013530.1"/>
</dbReference>
<keyword evidence="2" id="KW-1185">Reference proteome</keyword>
<gene>
    <name evidence="1" type="ordered locus">Xcel_1703</name>
</gene>
<dbReference type="AlphaFoldDB" id="D1BSN4"/>
<reference evidence="1 2" key="2">
    <citation type="journal article" date="2010" name="Stand. Genomic Sci.">
        <title>Complete genome sequence of Xylanimonas cellulosilytica type strain (XIL07).</title>
        <authorList>
            <person name="Foster B."/>
            <person name="Pukall R."/>
            <person name="Abt B."/>
            <person name="Nolan M."/>
            <person name="Glavina Del Rio T."/>
            <person name="Chen F."/>
            <person name="Lucas S."/>
            <person name="Tice H."/>
            <person name="Pitluck S."/>
            <person name="Cheng J.-F."/>
            <person name="Chertkov O."/>
            <person name="Brettin T."/>
            <person name="Han C."/>
            <person name="Detter J.C."/>
            <person name="Bruce D."/>
            <person name="Goodwin L."/>
            <person name="Ivanova N."/>
            <person name="Mavromatis K."/>
            <person name="Pati A."/>
            <person name="Mikhailova N."/>
            <person name="Chen A."/>
            <person name="Palaniappan K."/>
            <person name="Land M."/>
            <person name="Hauser L."/>
            <person name="Chang Y.-J."/>
            <person name="Jeffries C.D."/>
            <person name="Chain P."/>
            <person name="Rohde M."/>
            <person name="Goeker M."/>
            <person name="Bristow J."/>
            <person name="Eisen J.A."/>
            <person name="Markowitz V."/>
            <person name="Hugenholtz P."/>
            <person name="Kyrpides N.C."/>
            <person name="Klenk H.-P."/>
            <person name="Lapidus A."/>
        </authorList>
    </citation>
    <scope>NUCLEOTIDE SEQUENCE [LARGE SCALE GENOMIC DNA]</scope>
    <source>
        <strain evidence="2">DSM 15894 / CECT 5975 / LMG 20990 / XIL07</strain>
    </source>
</reference>
<dbReference type="KEGG" id="xce:Xcel_1703"/>
<dbReference type="EMBL" id="CP001821">
    <property type="protein sequence ID" value="ACZ30726.1"/>
    <property type="molecule type" value="Genomic_DNA"/>
</dbReference>